<feature type="region of interest" description="Disordered" evidence="1">
    <location>
        <begin position="1"/>
        <end position="194"/>
    </location>
</feature>
<dbReference type="Proteomes" id="UP000485058">
    <property type="component" value="Unassembled WGS sequence"/>
</dbReference>
<proteinExistence type="predicted"/>
<evidence type="ECO:0000256" key="1">
    <source>
        <dbReference type="SAM" id="MobiDB-lite"/>
    </source>
</evidence>
<evidence type="ECO:0000313" key="2">
    <source>
        <dbReference type="EMBL" id="GFH17666.1"/>
    </source>
</evidence>
<name>A0A699ZET0_HAELA</name>
<accession>A0A699ZET0</accession>
<sequence length="194" mass="19909">MARTKSNARSFAPWTSQGLARVVGRSNNEPAKERSTLITPEKQPLGPATATPDHAIQPPLPSLAPPLESDHSSRLSRTQPYSPASKHAPHEELAPRNLYSNYPSPAGPAAPVVPPPPSPPSQPHPAVAAVTQGVHGRDEPGLRSGCAHLEHADVAGPSQPAAGSGGVAAAEARPGPSNAAMTPPQQARARVALG</sequence>
<feature type="compositionally biased region" description="Pro residues" evidence="1">
    <location>
        <begin position="105"/>
        <end position="123"/>
    </location>
</feature>
<dbReference type="EMBL" id="BLLF01001184">
    <property type="protein sequence ID" value="GFH17666.1"/>
    <property type="molecule type" value="Genomic_DNA"/>
</dbReference>
<protein>
    <submittedName>
        <fullName evidence="2">Uncharacterized protein</fullName>
    </submittedName>
</protein>
<keyword evidence="3" id="KW-1185">Reference proteome</keyword>
<gene>
    <name evidence="2" type="ORF">HaLaN_14348</name>
</gene>
<reference evidence="2 3" key="1">
    <citation type="submission" date="2020-02" db="EMBL/GenBank/DDBJ databases">
        <title>Draft genome sequence of Haematococcus lacustris strain NIES-144.</title>
        <authorList>
            <person name="Morimoto D."/>
            <person name="Nakagawa S."/>
            <person name="Yoshida T."/>
            <person name="Sawayama S."/>
        </authorList>
    </citation>
    <scope>NUCLEOTIDE SEQUENCE [LARGE SCALE GENOMIC DNA]</scope>
    <source>
        <strain evidence="2 3">NIES-144</strain>
    </source>
</reference>
<evidence type="ECO:0000313" key="3">
    <source>
        <dbReference type="Proteomes" id="UP000485058"/>
    </source>
</evidence>
<comment type="caution">
    <text evidence="2">The sequence shown here is derived from an EMBL/GenBank/DDBJ whole genome shotgun (WGS) entry which is preliminary data.</text>
</comment>
<dbReference type="AlphaFoldDB" id="A0A699ZET0"/>
<organism evidence="2 3">
    <name type="scientific">Haematococcus lacustris</name>
    <name type="common">Green alga</name>
    <name type="synonym">Haematococcus pluvialis</name>
    <dbReference type="NCBI Taxonomy" id="44745"/>
    <lineage>
        <taxon>Eukaryota</taxon>
        <taxon>Viridiplantae</taxon>
        <taxon>Chlorophyta</taxon>
        <taxon>core chlorophytes</taxon>
        <taxon>Chlorophyceae</taxon>
        <taxon>CS clade</taxon>
        <taxon>Chlamydomonadales</taxon>
        <taxon>Haematococcaceae</taxon>
        <taxon>Haematococcus</taxon>
    </lineage>
</organism>
<feature type="compositionally biased region" description="Polar residues" evidence="1">
    <location>
        <begin position="1"/>
        <end position="18"/>
    </location>
</feature>
<feature type="compositionally biased region" description="Low complexity" evidence="1">
    <location>
        <begin position="154"/>
        <end position="172"/>
    </location>
</feature>